<accession>A0A0N4V5I4</accession>
<dbReference type="Proteomes" id="UP000274131">
    <property type="component" value="Unassembled WGS sequence"/>
</dbReference>
<protein>
    <submittedName>
        <fullName evidence="5">Glycoprotein</fullName>
    </submittedName>
</protein>
<feature type="domain" description="Abnormal cell migration protein 18-like fibronectin type I" evidence="2">
    <location>
        <begin position="19"/>
        <end position="88"/>
    </location>
</feature>
<dbReference type="AlphaFoldDB" id="A0A0N4V5I4"/>
<reference evidence="5" key="1">
    <citation type="submission" date="2017-02" db="UniProtKB">
        <authorList>
            <consortium name="WormBaseParasite"/>
        </authorList>
    </citation>
    <scope>IDENTIFICATION</scope>
</reference>
<feature type="chain" id="PRO_5043122691" evidence="1">
    <location>
        <begin position="21"/>
        <end position="707"/>
    </location>
</feature>
<dbReference type="PROSITE" id="PS51257">
    <property type="entry name" value="PROKAR_LIPOPROTEIN"/>
    <property type="match status" value="1"/>
</dbReference>
<organism evidence="5">
    <name type="scientific">Enterobius vermicularis</name>
    <name type="common">Human pinworm</name>
    <dbReference type="NCBI Taxonomy" id="51028"/>
    <lineage>
        <taxon>Eukaryota</taxon>
        <taxon>Metazoa</taxon>
        <taxon>Ecdysozoa</taxon>
        <taxon>Nematoda</taxon>
        <taxon>Chromadorea</taxon>
        <taxon>Rhabditida</taxon>
        <taxon>Spirurina</taxon>
        <taxon>Oxyuridomorpha</taxon>
        <taxon>Oxyuroidea</taxon>
        <taxon>Oxyuridae</taxon>
        <taxon>Enterobius</taxon>
    </lineage>
</organism>
<dbReference type="OrthoDB" id="5785512at2759"/>
<evidence type="ECO:0000313" key="3">
    <source>
        <dbReference type="EMBL" id="VDD90356.1"/>
    </source>
</evidence>
<reference evidence="3 4" key="2">
    <citation type="submission" date="2018-10" db="EMBL/GenBank/DDBJ databases">
        <authorList>
            <consortium name="Pathogen Informatics"/>
        </authorList>
    </citation>
    <scope>NUCLEOTIDE SEQUENCE [LARGE SCALE GENOMIC DNA]</scope>
</reference>
<dbReference type="WBParaSite" id="EVEC_0000549601-mRNA-1">
    <property type="protein sequence ID" value="EVEC_0000549601-mRNA-1"/>
    <property type="gene ID" value="EVEC_0000549601"/>
</dbReference>
<sequence length="707" mass="78311">MRALLLLCTVITIIVSAVSGCTYEGKTYKNGDEWVVKDRFLIKCVELGNGAWKTEIVGCVLADGTRIPLNGTEKVGNDEWTCKADSNGLVTLQQHINAVAKCGSRSVGDQWIEDSFEFVCAPGGRQKLLNCVTSNGEKIPANSNKVFGSFNFRCNHFPNGTVTLTSVPVKENKPHVEIKCVDAEGVHHDVGSFWLERERFNKTCTDTGRTEILNCVAKGGLKVPLNEVVDKMFVMQCTEQPCGSLAKKLIGCFLPSGLWIPSNTSKNFGSGTWSCNIGNDGTFAIERVAFSYWNPSDDCGQRGRELPPYCYTSDYRTIPLNSLIRLHGEVVKCEHVGGFTVVLRRKNVTMCVDSRGFSHSVGSYWISGGRFNKTCTAAGVITYENCLTADGSRIPMNTTITVERITYVFVIEFYLLRNLEEKDALRCENDYGLGHYMGSHWIEGQHFNITCTESGFFEVLNCITPFGLQLPVNSEATINDTYYSCMQDINRNVKYNSKYFGLLPEETDLKCYDSVGSEHAPGSFWLEDQSVNKTCTPEGEIRVQNCVTGDGVQVAADGTVSGDEIKFACLRLDDCNMRIFRLPDLNSTDDATVSTLEETSKNSFIMRCNENPDGSWKVYAVACLLPDGSKMELNEKRQYGSDEFACIAAADRTVSLQQMVNVNAGCGSHPVGNRYSKSFFLFFVTYGLKKILNLNANGAVDKCYEHA</sequence>
<keyword evidence="1" id="KW-0732">Signal</keyword>
<dbReference type="InterPro" id="IPR055119">
    <property type="entry name" value="Mig18_Fn1"/>
</dbReference>
<dbReference type="Pfam" id="PF23003">
    <property type="entry name" value="Fn1_2"/>
    <property type="match status" value="2"/>
</dbReference>
<feature type="signal peptide" evidence="1">
    <location>
        <begin position="1"/>
        <end position="20"/>
    </location>
</feature>
<proteinExistence type="predicted"/>
<dbReference type="EMBL" id="UXUI01008055">
    <property type="protein sequence ID" value="VDD90356.1"/>
    <property type="molecule type" value="Genomic_DNA"/>
</dbReference>
<name>A0A0N4V5I4_ENTVE</name>
<evidence type="ECO:0000259" key="2">
    <source>
        <dbReference type="Pfam" id="PF23003"/>
    </source>
</evidence>
<feature type="domain" description="Abnormal cell migration protein 18-like fibronectin type I" evidence="2">
    <location>
        <begin position="106"/>
        <end position="161"/>
    </location>
</feature>
<dbReference type="PANTHER" id="PTHR35572">
    <property type="entry name" value="PROTEIN CBG04538-RELATED"/>
    <property type="match status" value="1"/>
</dbReference>
<evidence type="ECO:0000256" key="1">
    <source>
        <dbReference type="SAM" id="SignalP"/>
    </source>
</evidence>
<evidence type="ECO:0000313" key="5">
    <source>
        <dbReference type="WBParaSite" id="EVEC_0000549601-mRNA-1"/>
    </source>
</evidence>
<evidence type="ECO:0000313" key="4">
    <source>
        <dbReference type="Proteomes" id="UP000274131"/>
    </source>
</evidence>
<dbReference type="InterPro" id="IPR040282">
    <property type="entry name" value="Mig-18-like"/>
</dbReference>
<keyword evidence="4" id="KW-1185">Reference proteome</keyword>
<gene>
    <name evidence="3" type="ORF">EVEC_LOCUS5107</name>
</gene>